<feature type="domain" description="PHP" evidence="9">
    <location>
        <begin position="4"/>
        <end position="212"/>
    </location>
</feature>
<evidence type="ECO:0000256" key="5">
    <source>
        <dbReference type="ARBA" id="ARBA00022801"/>
    </source>
</evidence>
<dbReference type="InterPro" id="IPR016195">
    <property type="entry name" value="Pol/histidinol_Pase-like"/>
</dbReference>
<keyword evidence="6 8" id="KW-0368">Histidine biosynthesis</keyword>
<keyword evidence="4 8" id="KW-0028">Amino-acid biosynthesis</keyword>
<accession>A0ABW2NUX2</accession>
<proteinExistence type="inferred from homology"/>
<dbReference type="InterPro" id="IPR004013">
    <property type="entry name" value="PHP_dom"/>
</dbReference>
<comment type="pathway">
    <text evidence="1 8">Amino-acid biosynthesis; L-histidine biosynthesis; L-histidine from 5-phospho-alpha-D-ribose 1-diphosphate: step 8/9.</text>
</comment>
<dbReference type="Pfam" id="PF02811">
    <property type="entry name" value="PHP"/>
    <property type="match status" value="1"/>
</dbReference>
<evidence type="ECO:0000313" key="11">
    <source>
        <dbReference type="Proteomes" id="UP001596549"/>
    </source>
</evidence>
<evidence type="ECO:0000256" key="6">
    <source>
        <dbReference type="ARBA" id="ARBA00023102"/>
    </source>
</evidence>
<evidence type="ECO:0000256" key="7">
    <source>
        <dbReference type="ARBA" id="ARBA00049158"/>
    </source>
</evidence>
<dbReference type="EC" id="3.1.3.15" evidence="3 8"/>
<evidence type="ECO:0000256" key="1">
    <source>
        <dbReference type="ARBA" id="ARBA00004970"/>
    </source>
</evidence>
<dbReference type="EMBL" id="JBHTCP010000051">
    <property type="protein sequence ID" value="MFC7373361.1"/>
    <property type="molecule type" value="Genomic_DNA"/>
</dbReference>
<evidence type="ECO:0000256" key="8">
    <source>
        <dbReference type="RuleBase" id="RU366003"/>
    </source>
</evidence>
<name>A0ABW2NUX2_9BACL</name>
<dbReference type="PANTHER" id="PTHR21039:SF0">
    <property type="entry name" value="HISTIDINOL-PHOSPHATASE"/>
    <property type="match status" value="1"/>
</dbReference>
<gene>
    <name evidence="10" type="primary">hisJ</name>
    <name evidence="10" type="ORF">ACFQPF_17110</name>
</gene>
<organism evidence="10 11">
    <name type="scientific">Fictibacillus iocasae</name>
    <dbReference type="NCBI Taxonomy" id="2715437"/>
    <lineage>
        <taxon>Bacteria</taxon>
        <taxon>Bacillati</taxon>
        <taxon>Bacillota</taxon>
        <taxon>Bacilli</taxon>
        <taxon>Bacillales</taxon>
        <taxon>Fictibacillaceae</taxon>
        <taxon>Fictibacillus</taxon>
    </lineage>
</organism>
<dbReference type="Gene3D" id="3.20.20.140">
    <property type="entry name" value="Metal-dependent hydrolases"/>
    <property type="match status" value="1"/>
</dbReference>
<dbReference type="RefSeq" id="WP_379751207.1">
    <property type="nucleotide sequence ID" value="NZ_JBHTCP010000051.1"/>
</dbReference>
<evidence type="ECO:0000313" key="10">
    <source>
        <dbReference type="EMBL" id="MFC7373361.1"/>
    </source>
</evidence>
<evidence type="ECO:0000259" key="9">
    <source>
        <dbReference type="Pfam" id="PF02811"/>
    </source>
</evidence>
<dbReference type="PANTHER" id="PTHR21039">
    <property type="entry name" value="HISTIDINOL PHOSPHATASE-RELATED"/>
    <property type="match status" value="1"/>
</dbReference>
<keyword evidence="11" id="KW-1185">Reference proteome</keyword>
<evidence type="ECO:0000256" key="2">
    <source>
        <dbReference type="ARBA" id="ARBA00009152"/>
    </source>
</evidence>
<reference evidence="11" key="1">
    <citation type="journal article" date="2019" name="Int. J. Syst. Evol. Microbiol.">
        <title>The Global Catalogue of Microorganisms (GCM) 10K type strain sequencing project: providing services to taxonomists for standard genome sequencing and annotation.</title>
        <authorList>
            <consortium name="The Broad Institute Genomics Platform"/>
            <consortium name="The Broad Institute Genome Sequencing Center for Infectious Disease"/>
            <person name="Wu L."/>
            <person name="Ma J."/>
        </authorList>
    </citation>
    <scope>NUCLEOTIDE SEQUENCE [LARGE SCALE GENOMIC DNA]</scope>
    <source>
        <strain evidence="11">NBRC 106396</strain>
    </source>
</reference>
<comment type="similarity">
    <text evidence="2 8">Belongs to the PHP hydrolase family. HisK subfamily.</text>
</comment>
<dbReference type="CDD" id="cd12110">
    <property type="entry name" value="PHP_HisPPase_Hisj_like"/>
    <property type="match status" value="1"/>
</dbReference>
<evidence type="ECO:0000256" key="4">
    <source>
        <dbReference type="ARBA" id="ARBA00022605"/>
    </source>
</evidence>
<dbReference type="GO" id="GO:0004401">
    <property type="term" value="F:histidinol-phosphatase activity"/>
    <property type="evidence" value="ECO:0007669"/>
    <property type="project" value="UniProtKB-EC"/>
</dbReference>
<protein>
    <recommendedName>
        <fullName evidence="3 8">Histidinol-phosphatase</fullName>
        <shortName evidence="8">HolPase</shortName>
        <ecNumber evidence="3 8">3.1.3.15</ecNumber>
    </recommendedName>
</protein>
<dbReference type="InterPro" id="IPR010140">
    <property type="entry name" value="Histidinol_P_phosphatase_HisJ"/>
</dbReference>
<comment type="catalytic activity">
    <reaction evidence="7 8">
        <text>L-histidinol phosphate + H2O = L-histidinol + phosphate</text>
        <dbReference type="Rhea" id="RHEA:14465"/>
        <dbReference type="ChEBI" id="CHEBI:15377"/>
        <dbReference type="ChEBI" id="CHEBI:43474"/>
        <dbReference type="ChEBI" id="CHEBI:57699"/>
        <dbReference type="ChEBI" id="CHEBI:57980"/>
        <dbReference type="EC" id="3.1.3.15"/>
    </reaction>
</comment>
<comment type="caution">
    <text evidence="10">The sequence shown here is derived from an EMBL/GenBank/DDBJ whole genome shotgun (WGS) entry which is preliminary data.</text>
</comment>
<dbReference type="Proteomes" id="UP001596549">
    <property type="component" value="Unassembled WGS sequence"/>
</dbReference>
<keyword evidence="5 8" id="KW-0378">Hydrolase</keyword>
<dbReference type="NCBIfam" id="TIGR01856">
    <property type="entry name" value="hisJ_fam"/>
    <property type="match status" value="1"/>
</dbReference>
<dbReference type="SUPFAM" id="SSF89550">
    <property type="entry name" value="PHP domain-like"/>
    <property type="match status" value="1"/>
</dbReference>
<sequence length="277" mass="31786">MRFDGHVHTPFCPHGSSDTLNEYAERALSLGYSGITFTEHAPLPYGFTDPVPESDSAMKREDLPRYFQALKEIKQEFKGRLQIFTGLEVDFIEGFEKETDAFLTDVQDYLDDAILSVHFLQHKGKYWCMDYSEDLFGEMASVFGSVDDIYAAYYKTVKDSVQFRFSSFQPRRIGHITLARKFHKRYPAQRTFAEDILFILEEIKARDYQLDYNGAGTVKPNCQEPYPSDWVVQEAAKRKIPLVYGSDAHTAAGLHQGFSELLYRDKLASPFFLDGAE</sequence>
<evidence type="ECO:0000256" key="3">
    <source>
        <dbReference type="ARBA" id="ARBA00013085"/>
    </source>
</evidence>
<dbReference type="NCBIfam" id="NF005996">
    <property type="entry name" value="PRK08123.1"/>
    <property type="match status" value="1"/>
</dbReference>